<evidence type="ECO:0000313" key="3">
    <source>
        <dbReference type="EMBL" id="CAA2616582.1"/>
    </source>
</evidence>
<evidence type="ECO:0000313" key="4">
    <source>
        <dbReference type="Proteomes" id="UP001189122"/>
    </source>
</evidence>
<dbReference type="GO" id="GO:0005819">
    <property type="term" value="C:spindle"/>
    <property type="evidence" value="ECO:0007669"/>
    <property type="project" value="InterPro"/>
</dbReference>
<feature type="region of interest" description="Disordered" evidence="1">
    <location>
        <begin position="252"/>
        <end position="281"/>
    </location>
</feature>
<dbReference type="GO" id="GO:0060236">
    <property type="term" value="P:regulation of mitotic spindle organization"/>
    <property type="evidence" value="ECO:0007669"/>
    <property type="project" value="InterPro"/>
</dbReference>
<keyword evidence="4" id="KW-1185">Reference proteome</keyword>
<dbReference type="PANTHER" id="PTHR14326">
    <property type="entry name" value="TARGETING PROTEIN FOR XKLP2"/>
    <property type="match status" value="1"/>
</dbReference>
<dbReference type="GO" id="GO:0005880">
    <property type="term" value="C:nuclear microtubule"/>
    <property type="evidence" value="ECO:0007669"/>
    <property type="project" value="TreeGrafter"/>
</dbReference>
<dbReference type="GO" id="GO:0008017">
    <property type="term" value="F:microtubule binding"/>
    <property type="evidence" value="ECO:0007669"/>
    <property type="project" value="TreeGrafter"/>
</dbReference>
<proteinExistence type="predicted"/>
<dbReference type="PANTHER" id="PTHR14326:SF15">
    <property type="entry name" value="OS06G0130200 PROTEIN"/>
    <property type="match status" value="1"/>
</dbReference>
<protein>
    <recommendedName>
        <fullName evidence="2">TPX2 central domain-containing protein</fullName>
    </recommendedName>
</protein>
<accession>A0A7I8IEN6</accession>
<dbReference type="EMBL" id="CACRZD030000002">
    <property type="protein sequence ID" value="CAA6656260.1"/>
    <property type="molecule type" value="Genomic_DNA"/>
</dbReference>
<feature type="compositionally biased region" description="Polar residues" evidence="1">
    <location>
        <begin position="160"/>
        <end position="189"/>
    </location>
</feature>
<feature type="region of interest" description="Disordered" evidence="1">
    <location>
        <begin position="154"/>
        <end position="203"/>
    </location>
</feature>
<reference evidence="3 4" key="1">
    <citation type="submission" date="2019-12" db="EMBL/GenBank/DDBJ databases">
        <authorList>
            <person name="Scholz U."/>
            <person name="Mascher M."/>
            <person name="Fiebig A."/>
        </authorList>
    </citation>
    <scope>NUCLEOTIDE SEQUENCE</scope>
</reference>
<feature type="region of interest" description="Disordered" evidence="1">
    <location>
        <begin position="1"/>
        <end position="36"/>
    </location>
</feature>
<feature type="region of interest" description="Disordered" evidence="1">
    <location>
        <begin position="85"/>
        <end position="109"/>
    </location>
</feature>
<dbReference type="Pfam" id="PF12214">
    <property type="entry name" value="TPX2_importin"/>
    <property type="match status" value="1"/>
</dbReference>
<name>A0A7I8IEN6_SPIIN</name>
<dbReference type="EMBL" id="LR743589">
    <property type="protein sequence ID" value="CAA2616582.1"/>
    <property type="molecule type" value="Genomic_DNA"/>
</dbReference>
<evidence type="ECO:0000256" key="1">
    <source>
        <dbReference type="SAM" id="MobiDB-lite"/>
    </source>
</evidence>
<gene>
    <name evidence="3" type="ORF">SI7747_02002800</name>
</gene>
<feature type="domain" description="TPX2 central" evidence="2">
    <location>
        <begin position="79"/>
        <end position="224"/>
    </location>
</feature>
<sequence>MINSSSSSGARVIPQFHKSFTQNSEKSCTDASDRTDQAYKRQKLEGGHSRKVHDLKQQTQLVHKIPQKHSDGNPGLRRLKITIPKEPDLGTARRAQRPRPGRSREVELQDASTITMFRARPLNRKILEAPSLPLHQKSTPRLPEFQEFHLKTSERAMQHASASSSNNMPRSHSQTVATRNRLQPHSSVSLDPHMLHPNDEQREEECKKELLKFEARSLNKKEFNFKTEKRCHQGLPIDLFNKLSLISEDQQNSMPDLKNSHPTHGSKENIDKVRRQDNERDLVTPSFRSRLYLCR</sequence>
<organism evidence="3">
    <name type="scientific">Spirodela intermedia</name>
    <name type="common">Intermediate duckweed</name>
    <dbReference type="NCBI Taxonomy" id="51605"/>
    <lineage>
        <taxon>Eukaryota</taxon>
        <taxon>Viridiplantae</taxon>
        <taxon>Streptophyta</taxon>
        <taxon>Embryophyta</taxon>
        <taxon>Tracheophyta</taxon>
        <taxon>Spermatophyta</taxon>
        <taxon>Magnoliopsida</taxon>
        <taxon>Liliopsida</taxon>
        <taxon>Araceae</taxon>
        <taxon>Lemnoideae</taxon>
        <taxon>Spirodela</taxon>
    </lineage>
</organism>
<feature type="compositionally biased region" description="Basic and acidic residues" evidence="1">
    <location>
        <begin position="27"/>
        <end position="36"/>
    </location>
</feature>
<dbReference type="GO" id="GO:0030295">
    <property type="term" value="F:protein kinase activator activity"/>
    <property type="evidence" value="ECO:0007669"/>
    <property type="project" value="TreeGrafter"/>
</dbReference>
<dbReference type="Proteomes" id="UP001189122">
    <property type="component" value="Unassembled WGS sequence"/>
</dbReference>
<feature type="compositionally biased region" description="Basic and acidic residues" evidence="1">
    <location>
        <begin position="265"/>
        <end position="281"/>
    </location>
</feature>
<evidence type="ECO:0000259" key="2">
    <source>
        <dbReference type="Pfam" id="PF12214"/>
    </source>
</evidence>
<dbReference type="GO" id="GO:0090307">
    <property type="term" value="P:mitotic spindle assembly"/>
    <property type="evidence" value="ECO:0007669"/>
    <property type="project" value="TreeGrafter"/>
</dbReference>
<dbReference type="InterPro" id="IPR009675">
    <property type="entry name" value="TPX2_fam"/>
</dbReference>
<dbReference type="InterPro" id="IPR027330">
    <property type="entry name" value="TPX2_central_dom"/>
</dbReference>
<feature type="compositionally biased region" description="Basic and acidic residues" evidence="1">
    <location>
        <begin position="193"/>
        <end position="203"/>
    </location>
</feature>
<dbReference type="AlphaFoldDB" id="A0A7I8IEN6"/>